<evidence type="ECO:0000256" key="5">
    <source>
        <dbReference type="ARBA" id="ARBA00023136"/>
    </source>
</evidence>
<comment type="subcellular location">
    <subcellularLocation>
        <location evidence="1">Cell membrane</location>
        <topology evidence="1">Multi-pass membrane protein</topology>
    </subcellularLocation>
</comment>
<evidence type="ECO:0000256" key="1">
    <source>
        <dbReference type="ARBA" id="ARBA00004651"/>
    </source>
</evidence>
<protein>
    <submittedName>
        <fullName evidence="8">ComEC family protein</fullName>
    </submittedName>
</protein>
<dbReference type="EMBL" id="BSSU01000003">
    <property type="protein sequence ID" value="GLX81220.1"/>
    <property type="molecule type" value="Genomic_DNA"/>
</dbReference>
<feature type="transmembrane region" description="Helical" evidence="6">
    <location>
        <begin position="320"/>
        <end position="338"/>
    </location>
</feature>
<evidence type="ECO:0000256" key="4">
    <source>
        <dbReference type="ARBA" id="ARBA00022989"/>
    </source>
</evidence>
<keyword evidence="4 6" id="KW-1133">Transmembrane helix</keyword>
<feature type="transmembrane region" description="Helical" evidence="6">
    <location>
        <begin position="294"/>
        <end position="313"/>
    </location>
</feature>
<feature type="transmembrane region" description="Helical" evidence="6">
    <location>
        <begin position="517"/>
        <end position="533"/>
    </location>
</feature>
<keyword evidence="3 6" id="KW-0812">Transmembrane</keyword>
<dbReference type="SMART" id="SM00849">
    <property type="entry name" value="Lactamase_B"/>
    <property type="match status" value="1"/>
</dbReference>
<evidence type="ECO:0000256" key="3">
    <source>
        <dbReference type="ARBA" id="ARBA00022692"/>
    </source>
</evidence>
<dbReference type="PANTHER" id="PTHR30619:SF1">
    <property type="entry name" value="RECOMBINATION PROTEIN 2"/>
    <property type="match status" value="1"/>
</dbReference>
<gene>
    <name evidence="8" type="ORF">theurythT_06720</name>
</gene>
<dbReference type="InterPro" id="IPR052159">
    <property type="entry name" value="Competence_DNA_uptake"/>
</dbReference>
<evidence type="ECO:0000259" key="7">
    <source>
        <dbReference type="SMART" id="SM00849"/>
    </source>
</evidence>
<keyword evidence="5 6" id="KW-0472">Membrane</keyword>
<dbReference type="Pfam" id="PF13567">
    <property type="entry name" value="DUF4131"/>
    <property type="match status" value="1"/>
</dbReference>
<feature type="transmembrane region" description="Helical" evidence="6">
    <location>
        <begin position="12"/>
        <end position="38"/>
    </location>
</feature>
<dbReference type="NCBIfam" id="TIGR00360">
    <property type="entry name" value="ComEC_N-term"/>
    <property type="match status" value="1"/>
</dbReference>
<feature type="transmembrane region" description="Helical" evidence="6">
    <location>
        <begin position="244"/>
        <end position="274"/>
    </location>
</feature>
<dbReference type="NCBIfam" id="TIGR00361">
    <property type="entry name" value="ComEC_Rec2"/>
    <property type="match status" value="1"/>
</dbReference>
<feature type="domain" description="Metallo-beta-lactamase" evidence="7">
    <location>
        <begin position="574"/>
        <end position="772"/>
    </location>
</feature>
<sequence>MDRWLFSFIQGALFSLFFTAQPSVFCIYLIIILGLGLLCLKKVRFFVAICLGISWVWLSAFQYQNIFNSNEIAINSFIAQPIFAKFIIQSIPAKGTKNYRFNALLLEVNERKVNQPIRVRLNWQLEEELKVSTKFIEPKQGQAWLAQIKIKPAHGYANPTVFSYQRWLREKDIHATGYVYRATSNTTQIIDNVVSLRQQLFDRIATQYQGNSLKGIVLALTFGERFLIDKAQWQVLQRTNTSHLIAISGLHIGLIFMMAVVLVRLIVYCLTWLLSHLVPNYLNSIAITRLNIHHLSLVVALFIAGFYAYLANFSMPTIRALVMLTIYVLSVVGSFQISRTRLVLVSVFIIVLIEPMAFISFSFWLSLTAVSTIFLVLWRTQCWRKNLAQRLSLKVHLEQAQQRRVFQWCYSLVTIIVIQVALSLLLLPVTSLMQNQISTISFIANLIAVPWMSFVVIPAIFFHACLVLIQGAVGLDISHVLEPILSFNHQVLHILWRYLLWLSEFGFSSIFVSAQSWYVLVCLIIFVLGIGIFKGARFSIAVVSIFVVSIIFKWLMAPERNNAYWRLTTFDVGHGLSVLIEKQGKAILYDTGASYDNSFNFVDSVIAPYLTHQGIQALDVVILSHNDNDHNGGFNALLAKVKVDRVFTPYQIELSHRTGEHINWSTCQKGKVFQWQGLTIDVLSPKQLKKVSQALPSDNDNSCVIRISGNNQRVLLPGDISKRIEQTLVGDKANKKLLNADVLVAPHHGSKTSSSTHFIKTVSPDVVIFSTKYLNHWKMPHKDVVKRYQKEDIEIFNTANDGSVVVHFFGTNQADNLVVETNRQHDFPYWFVN</sequence>
<feature type="transmembrane region" description="Helical" evidence="6">
    <location>
        <begin position="344"/>
        <end position="377"/>
    </location>
</feature>
<feature type="transmembrane region" description="Helical" evidence="6">
    <location>
        <begin position="540"/>
        <end position="557"/>
    </location>
</feature>
<dbReference type="Proteomes" id="UP001157133">
    <property type="component" value="Unassembled WGS sequence"/>
</dbReference>
<dbReference type="InterPro" id="IPR001279">
    <property type="entry name" value="Metallo-B-lactamas"/>
</dbReference>
<dbReference type="Pfam" id="PF03772">
    <property type="entry name" value="Competence"/>
    <property type="match status" value="1"/>
</dbReference>
<dbReference type="InterPro" id="IPR036866">
    <property type="entry name" value="RibonucZ/Hydroxyglut_hydro"/>
</dbReference>
<feature type="transmembrane region" description="Helical" evidence="6">
    <location>
        <begin position="45"/>
        <end position="66"/>
    </location>
</feature>
<accession>A0ABQ6H389</accession>
<dbReference type="InterPro" id="IPR004797">
    <property type="entry name" value="Competence_ComEC/Rec2"/>
</dbReference>
<dbReference type="RefSeq" id="WP_284206544.1">
    <property type="nucleotide sequence ID" value="NZ_BSSU01000003.1"/>
</dbReference>
<dbReference type="InterPro" id="IPR035681">
    <property type="entry name" value="ComA-like_MBL"/>
</dbReference>
<evidence type="ECO:0000313" key="8">
    <source>
        <dbReference type="EMBL" id="GLX81220.1"/>
    </source>
</evidence>
<dbReference type="Gene3D" id="3.60.15.10">
    <property type="entry name" value="Ribonuclease Z/Hydroxyacylglutathione hydrolase-like"/>
    <property type="match status" value="1"/>
</dbReference>
<dbReference type="SUPFAM" id="SSF56281">
    <property type="entry name" value="Metallo-hydrolase/oxidoreductase"/>
    <property type="match status" value="1"/>
</dbReference>
<name>A0ABQ6H389_9GAMM</name>
<dbReference type="InterPro" id="IPR004477">
    <property type="entry name" value="ComEC_N"/>
</dbReference>
<proteinExistence type="predicted"/>
<comment type="caution">
    <text evidence="8">The sequence shown here is derived from an EMBL/GenBank/DDBJ whole genome shotgun (WGS) entry which is preliminary data.</text>
</comment>
<reference evidence="8 9" key="1">
    <citation type="submission" date="2023-03" db="EMBL/GenBank/DDBJ databases">
        <title>Draft genome sequence of Thalassotalea eurytherma JCM 18482T.</title>
        <authorList>
            <person name="Sawabe T."/>
        </authorList>
    </citation>
    <scope>NUCLEOTIDE SEQUENCE [LARGE SCALE GENOMIC DNA]</scope>
    <source>
        <strain evidence="8 9">JCM 18482</strain>
    </source>
</reference>
<feature type="transmembrane region" description="Helical" evidence="6">
    <location>
        <begin position="408"/>
        <end position="429"/>
    </location>
</feature>
<evidence type="ECO:0000256" key="2">
    <source>
        <dbReference type="ARBA" id="ARBA00022475"/>
    </source>
</evidence>
<dbReference type="CDD" id="cd07731">
    <property type="entry name" value="ComA-like_MBL-fold"/>
    <property type="match status" value="1"/>
</dbReference>
<dbReference type="InterPro" id="IPR025405">
    <property type="entry name" value="DUF4131"/>
</dbReference>
<feature type="transmembrane region" description="Helical" evidence="6">
    <location>
        <begin position="449"/>
        <end position="473"/>
    </location>
</feature>
<keyword evidence="9" id="KW-1185">Reference proteome</keyword>
<evidence type="ECO:0000256" key="6">
    <source>
        <dbReference type="SAM" id="Phobius"/>
    </source>
</evidence>
<evidence type="ECO:0000313" key="9">
    <source>
        <dbReference type="Proteomes" id="UP001157133"/>
    </source>
</evidence>
<dbReference type="PANTHER" id="PTHR30619">
    <property type="entry name" value="DNA INTERNALIZATION/COMPETENCE PROTEIN COMEC/REC2"/>
    <property type="match status" value="1"/>
</dbReference>
<dbReference type="Pfam" id="PF00753">
    <property type="entry name" value="Lactamase_B"/>
    <property type="match status" value="1"/>
</dbReference>
<organism evidence="8 9">
    <name type="scientific">Thalassotalea eurytherma</name>
    <dbReference type="NCBI Taxonomy" id="1144278"/>
    <lineage>
        <taxon>Bacteria</taxon>
        <taxon>Pseudomonadati</taxon>
        <taxon>Pseudomonadota</taxon>
        <taxon>Gammaproteobacteria</taxon>
        <taxon>Alteromonadales</taxon>
        <taxon>Colwelliaceae</taxon>
        <taxon>Thalassotalea</taxon>
    </lineage>
</organism>
<keyword evidence="2" id="KW-1003">Cell membrane</keyword>